<evidence type="ECO:0000313" key="14">
    <source>
        <dbReference type="Proteomes" id="UP001185012"/>
    </source>
</evidence>
<dbReference type="Gene3D" id="3.60.140.10">
    <property type="entry name" value="CNF1/YfiH-like putative cysteine hydrolases"/>
    <property type="match status" value="1"/>
</dbReference>
<dbReference type="NCBIfam" id="TIGR00726">
    <property type="entry name" value="peptidoglycan editing factor PgeF"/>
    <property type="match status" value="1"/>
</dbReference>
<sequence>MEPFQYRTDAAVPLLTLTSWEREFSYVVAGMSTRNRESLKNPNRCNYALHVGDDPELVIQQRQQLSQVLNFPFASWTSAEQVHGVRIQEVKAGDRGKGRESRQSAFAQTDGLITREPDILLASFYADCVPILYFCPDVKAVGVAHAGWRGTVGGIGPAMVRELVRMGARRERIRAAIAPSIGACCYEVDDRVASPVREMLPGDADAVLKPASAGKWMLDLRELNRRLLLTEGLEERYVSVTGWCTSCHPEYFHSHRRDRGRTGRMVAFIGLRKDE</sequence>
<dbReference type="SUPFAM" id="SSF64438">
    <property type="entry name" value="CNF1/YfiH-like putative cysteine hydrolases"/>
    <property type="match status" value="1"/>
</dbReference>
<keyword evidence="6" id="KW-0479">Metal-binding</keyword>
<proteinExistence type="inferred from homology"/>
<evidence type="ECO:0000256" key="2">
    <source>
        <dbReference type="ARBA" id="ARBA00001947"/>
    </source>
</evidence>
<evidence type="ECO:0000313" key="13">
    <source>
        <dbReference type="EMBL" id="MDR6224786.1"/>
    </source>
</evidence>
<evidence type="ECO:0000256" key="6">
    <source>
        <dbReference type="ARBA" id="ARBA00022723"/>
    </source>
</evidence>
<evidence type="ECO:0000256" key="7">
    <source>
        <dbReference type="ARBA" id="ARBA00022801"/>
    </source>
</evidence>
<gene>
    <name evidence="13" type="ORF">JOE21_000777</name>
</gene>
<comment type="catalytic activity">
    <reaction evidence="9">
        <text>adenosine + H2O + H(+) = inosine + NH4(+)</text>
        <dbReference type="Rhea" id="RHEA:24408"/>
        <dbReference type="ChEBI" id="CHEBI:15377"/>
        <dbReference type="ChEBI" id="CHEBI:15378"/>
        <dbReference type="ChEBI" id="CHEBI:16335"/>
        <dbReference type="ChEBI" id="CHEBI:17596"/>
        <dbReference type="ChEBI" id="CHEBI:28938"/>
        <dbReference type="EC" id="3.5.4.4"/>
    </reaction>
    <physiologicalReaction direction="left-to-right" evidence="9">
        <dbReference type="Rhea" id="RHEA:24409"/>
    </physiologicalReaction>
</comment>
<dbReference type="Proteomes" id="UP001185012">
    <property type="component" value="Unassembled WGS sequence"/>
</dbReference>
<reference evidence="13 14" key="1">
    <citation type="submission" date="2023-07" db="EMBL/GenBank/DDBJ databases">
        <title>Genomic Encyclopedia of Type Strains, Phase IV (KMG-IV): sequencing the most valuable type-strain genomes for metagenomic binning, comparative biology and taxonomic classification.</title>
        <authorList>
            <person name="Goeker M."/>
        </authorList>
    </citation>
    <scope>NUCLEOTIDE SEQUENCE [LARGE SCALE GENOMIC DNA]</scope>
    <source>
        <strain evidence="13 14">DSM 45903</strain>
    </source>
</reference>
<comment type="catalytic activity">
    <reaction evidence="11">
        <text>S-methyl-5'-thioadenosine + phosphate = 5-(methylsulfanyl)-alpha-D-ribose 1-phosphate + adenine</text>
        <dbReference type="Rhea" id="RHEA:11852"/>
        <dbReference type="ChEBI" id="CHEBI:16708"/>
        <dbReference type="ChEBI" id="CHEBI:17509"/>
        <dbReference type="ChEBI" id="CHEBI:43474"/>
        <dbReference type="ChEBI" id="CHEBI:58533"/>
        <dbReference type="EC" id="2.4.2.28"/>
    </reaction>
    <physiologicalReaction direction="left-to-right" evidence="11">
        <dbReference type="Rhea" id="RHEA:11853"/>
    </physiologicalReaction>
</comment>
<dbReference type="InterPro" id="IPR011324">
    <property type="entry name" value="Cytotoxic_necrot_fac-like_cat"/>
</dbReference>
<dbReference type="Pfam" id="PF02578">
    <property type="entry name" value="Cu-oxidase_4"/>
    <property type="match status" value="1"/>
</dbReference>
<organism evidence="13 14">
    <name type="scientific">Desmospora profundinema</name>
    <dbReference type="NCBI Taxonomy" id="1571184"/>
    <lineage>
        <taxon>Bacteria</taxon>
        <taxon>Bacillati</taxon>
        <taxon>Bacillota</taxon>
        <taxon>Bacilli</taxon>
        <taxon>Bacillales</taxon>
        <taxon>Thermoactinomycetaceae</taxon>
        <taxon>Desmospora</taxon>
    </lineage>
</organism>
<evidence type="ECO:0000256" key="1">
    <source>
        <dbReference type="ARBA" id="ARBA00000553"/>
    </source>
</evidence>
<dbReference type="PANTHER" id="PTHR30616:SF2">
    <property type="entry name" value="PURINE NUCLEOSIDE PHOSPHORYLASE LACC1"/>
    <property type="match status" value="1"/>
</dbReference>
<evidence type="ECO:0000256" key="3">
    <source>
        <dbReference type="ARBA" id="ARBA00003215"/>
    </source>
</evidence>
<dbReference type="RefSeq" id="WP_309862560.1">
    <property type="nucleotide sequence ID" value="NZ_JAVDQG010000002.1"/>
</dbReference>
<keyword evidence="8" id="KW-0862">Zinc</keyword>
<comment type="similarity">
    <text evidence="4 12">Belongs to the purine nucleoside phosphorylase YfiH/LACC1 family.</text>
</comment>
<evidence type="ECO:0000256" key="9">
    <source>
        <dbReference type="ARBA" id="ARBA00047989"/>
    </source>
</evidence>
<keyword evidence="14" id="KW-1185">Reference proteome</keyword>
<evidence type="ECO:0000256" key="10">
    <source>
        <dbReference type="ARBA" id="ARBA00048968"/>
    </source>
</evidence>
<evidence type="ECO:0000256" key="8">
    <source>
        <dbReference type="ARBA" id="ARBA00022833"/>
    </source>
</evidence>
<evidence type="ECO:0000256" key="5">
    <source>
        <dbReference type="ARBA" id="ARBA00022679"/>
    </source>
</evidence>
<dbReference type="CDD" id="cd16833">
    <property type="entry name" value="YfiH"/>
    <property type="match status" value="1"/>
</dbReference>
<comment type="cofactor">
    <cofactor evidence="2">
        <name>Zn(2+)</name>
        <dbReference type="ChEBI" id="CHEBI:29105"/>
    </cofactor>
</comment>
<dbReference type="PANTHER" id="PTHR30616">
    <property type="entry name" value="UNCHARACTERIZED PROTEIN YFIH"/>
    <property type="match status" value="1"/>
</dbReference>
<accession>A0ABU1IJ56</accession>
<keyword evidence="5" id="KW-0808">Transferase</keyword>
<evidence type="ECO:0000256" key="11">
    <source>
        <dbReference type="ARBA" id="ARBA00049893"/>
    </source>
</evidence>
<evidence type="ECO:0000256" key="4">
    <source>
        <dbReference type="ARBA" id="ARBA00007353"/>
    </source>
</evidence>
<comment type="function">
    <text evidence="3">Purine nucleoside enzyme that catalyzes the phosphorolysis of adenosine and inosine nucleosides, yielding D-ribose 1-phosphate and the respective free bases, adenine and hypoxanthine. Also catalyzes the phosphorolysis of S-methyl-5'-thioadenosine into adenine and S-methyl-5-thio-alpha-D-ribose 1-phosphate. Also has adenosine deaminase activity.</text>
</comment>
<comment type="catalytic activity">
    <reaction evidence="10">
        <text>adenosine + phosphate = alpha-D-ribose 1-phosphate + adenine</text>
        <dbReference type="Rhea" id="RHEA:27642"/>
        <dbReference type="ChEBI" id="CHEBI:16335"/>
        <dbReference type="ChEBI" id="CHEBI:16708"/>
        <dbReference type="ChEBI" id="CHEBI:43474"/>
        <dbReference type="ChEBI" id="CHEBI:57720"/>
        <dbReference type="EC" id="2.4.2.1"/>
    </reaction>
    <physiologicalReaction direction="left-to-right" evidence="10">
        <dbReference type="Rhea" id="RHEA:27643"/>
    </physiologicalReaction>
</comment>
<keyword evidence="7" id="KW-0378">Hydrolase</keyword>
<dbReference type="EMBL" id="JAVDQG010000002">
    <property type="protein sequence ID" value="MDR6224786.1"/>
    <property type="molecule type" value="Genomic_DNA"/>
</dbReference>
<dbReference type="InterPro" id="IPR003730">
    <property type="entry name" value="Cu_polyphenol_OxRdtase"/>
</dbReference>
<comment type="caution">
    <text evidence="13">The sequence shown here is derived from an EMBL/GenBank/DDBJ whole genome shotgun (WGS) entry which is preliminary data.</text>
</comment>
<name>A0ABU1IJ56_9BACL</name>
<protein>
    <recommendedName>
        <fullName evidence="12">Purine nucleoside phosphorylase</fullName>
    </recommendedName>
</protein>
<comment type="catalytic activity">
    <reaction evidence="1">
        <text>inosine + phosphate = alpha-D-ribose 1-phosphate + hypoxanthine</text>
        <dbReference type="Rhea" id="RHEA:27646"/>
        <dbReference type="ChEBI" id="CHEBI:17368"/>
        <dbReference type="ChEBI" id="CHEBI:17596"/>
        <dbReference type="ChEBI" id="CHEBI:43474"/>
        <dbReference type="ChEBI" id="CHEBI:57720"/>
        <dbReference type="EC" id="2.4.2.1"/>
    </reaction>
    <physiologicalReaction direction="left-to-right" evidence="1">
        <dbReference type="Rhea" id="RHEA:27647"/>
    </physiologicalReaction>
</comment>
<dbReference type="InterPro" id="IPR038371">
    <property type="entry name" value="Cu_polyphenol_OxRdtase_sf"/>
</dbReference>
<evidence type="ECO:0000256" key="12">
    <source>
        <dbReference type="RuleBase" id="RU361274"/>
    </source>
</evidence>